<proteinExistence type="predicted"/>
<evidence type="ECO:0000313" key="2">
    <source>
        <dbReference type="EMBL" id="KAJ8894915.1"/>
    </source>
</evidence>
<keyword evidence="3" id="KW-1185">Reference proteome</keyword>
<feature type="region of interest" description="Disordered" evidence="1">
    <location>
        <begin position="467"/>
        <end position="498"/>
    </location>
</feature>
<sequence length="536" mass="60300">MEQRRNAGAGETGDREKTHVNNLPEFVCVARNHVVFKEARKLEEFARVCRETRGAASAPTRHVAEVQEAPRARPANDAVHDQVSTLEINLRKMVHCPNLRLTDSHARPVLPCLRRARPANDVSTSKQQTAIPAVHDQVSTLEINLRKMVHCPNLRLTDSHARPVLPCLRRARPANDAVHDQVSTLEINLRKMFTAPTCDSLTAMRVQCCHVYGGQDRPMTLARASNRPRSQVEAPIQFIIVVTSRQLWNRKISAEPCSGSCFSELCAISEGTRSEEVFEETVAKTKISNRLQHLDDEFRHHFPNSCDNNTYSLATYPFHADIDSLPETLQEQALKIKKSLSRHGRASAAIVSTFSSAYLLKKEISAVAAKKTKYIANSILPAIYPVLILHWRYSPYDKTAHNSDTPLWNVRTFIGAHFFRACQKKCDPIRNMVQINVWNGEIWAAFNRCGRSEVIIEQCRNARVGETGHPRENPWTSGIVRDDSHVQDSGGDPTGNRTRFTLAGGERRGYVRVMEDFSAFEAGKRGSNKDDLDTRA</sequence>
<dbReference type="Proteomes" id="UP001159363">
    <property type="component" value="Chromosome 1"/>
</dbReference>
<dbReference type="EMBL" id="JARBHB010000001">
    <property type="protein sequence ID" value="KAJ8894915.1"/>
    <property type="molecule type" value="Genomic_DNA"/>
</dbReference>
<reference evidence="2 3" key="1">
    <citation type="submission" date="2023-02" db="EMBL/GenBank/DDBJ databases">
        <title>LHISI_Scaffold_Assembly.</title>
        <authorList>
            <person name="Stuart O.P."/>
            <person name="Cleave R."/>
            <person name="Magrath M.J.L."/>
            <person name="Mikheyev A.S."/>
        </authorList>
    </citation>
    <scope>NUCLEOTIDE SEQUENCE [LARGE SCALE GENOMIC DNA]</scope>
    <source>
        <strain evidence="2">Daus_M_001</strain>
        <tissue evidence="2">Leg muscle</tissue>
    </source>
</reference>
<comment type="caution">
    <text evidence="2">The sequence shown here is derived from an EMBL/GenBank/DDBJ whole genome shotgun (WGS) entry which is preliminary data.</text>
</comment>
<organism evidence="2 3">
    <name type="scientific">Dryococelus australis</name>
    <dbReference type="NCBI Taxonomy" id="614101"/>
    <lineage>
        <taxon>Eukaryota</taxon>
        <taxon>Metazoa</taxon>
        <taxon>Ecdysozoa</taxon>
        <taxon>Arthropoda</taxon>
        <taxon>Hexapoda</taxon>
        <taxon>Insecta</taxon>
        <taxon>Pterygota</taxon>
        <taxon>Neoptera</taxon>
        <taxon>Polyneoptera</taxon>
        <taxon>Phasmatodea</taxon>
        <taxon>Verophasmatodea</taxon>
        <taxon>Anareolatae</taxon>
        <taxon>Phasmatidae</taxon>
        <taxon>Eurycanthinae</taxon>
        <taxon>Dryococelus</taxon>
    </lineage>
</organism>
<accession>A0ABQ9IE18</accession>
<evidence type="ECO:0000256" key="1">
    <source>
        <dbReference type="SAM" id="MobiDB-lite"/>
    </source>
</evidence>
<gene>
    <name evidence="2" type="ORF">PR048_000222</name>
</gene>
<protein>
    <submittedName>
        <fullName evidence="2">Uncharacterized protein</fullName>
    </submittedName>
</protein>
<evidence type="ECO:0000313" key="3">
    <source>
        <dbReference type="Proteomes" id="UP001159363"/>
    </source>
</evidence>
<name>A0ABQ9IE18_9NEOP</name>